<evidence type="ECO:0000256" key="8">
    <source>
        <dbReference type="ARBA" id="ARBA00023221"/>
    </source>
</evidence>
<evidence type="ECO:0000256" key="5">
    <source>
        <dbReference type="ARBA" id="ARBA00023002"/>
    </source>
</evidence>
<evidence type="ECO:0000256" key="10">
    <source>
        <dbReference type="ARBA" id="ARBA00046982"/>
    </source>
</evidence>
<evidence type="ECO:0000256" key="2">
    <source>
        <dbReference type="ARBA" id="ARBA00022714"/>
    </source>
</evidence>
<dbReference type="InterPro" id="IPR050584">
    <property type="entry name" value="Cholesterol_7-desaturase"/>
</dbReference>
<dbReference type="InterPro" id="IPR036922">
    <property type="entry name" value="Rieske_2Fe-2S_sf"/>
</dbReference>
<evidence type="ECO:0000256" key="9">
    <source>
        <dbReference type="ARBA" id="ARBA00030944"/>
    </source>
</evidence>
<evidence type="ECO:0000313" key="13">
    <source>
        <dbReference type="Proteomes" id="UP001500839"/>
    </source>
</evidence>
<keyword evidence="13" id="KW-1185">Reference proteome</keyword>
<evidence type="ECO:0000256" key="4">
    <source>
        <dbReference type="ARBA" id="ARBA00022963"/>
    </source>
</evidence>
<evidence type="ECO:0000256" key="1">
    <source>
        <dbReference type="ARBA" id="ARBA00001962"/>
    </source>
</evidence>
<keyword evidence="7" id="KW-0411">Iron-sulfur</keyword>
<evidence type="ECO:0000259" key="11">
    <source>
        <dbReference type="PROSITE" id="PS51296"/>
    </source>
</evidence>
<comment type="cofactor">
    <cofactor evidence="1">
        <name>Fe cation</name>
        <dbReference type="ChEBI" id="CHEBI:24875"/>
    </cofactor>
</comment>
<keyword evidence="8" id="KW-0443">Lipid metabolism</keyword>
<keyword evidence="8" id="KW-0753">Steroid metabolism</keyword>
<keyword evidence="3" id="KW-0479">Metal-binding</keyword>
<evidence type="ECO:0000256" key="3">
    <source>
        <dbReference type="ARBA" id="ARBA00022723"/>
    </source>
</evidence>
<accession>A0ABP9BZH5</accession>
<feature type="domain" description="Rieske" evidence="11">
    <location>
        <begin position="15"/>
        <end position="117"/>
    </location>
</feature>
<dbReference type="SUPFAM" id="SSF55961">
    <property type="entry name" value="Bet v1-like"/>
    <property type="match status" value="1"/>
</dbReference>
<dbReference type="InterPro" id="IPR045605">
    <property type="entry name" value="KshA-like_C"/>
</dbReference>
<reference evidence="13" key="1">
    <citation type="journal article" date="2019" name="Int. J. Syst. Evol. Microbiol.">
        <title>The Global Catalogue of Microorganisms (GCM) 10K type strain sequencing project: providing services to taxonomists for standard genome sequencing and annotation.</title>
        <authorList>
            <consortium name="The Broad Institute Genomics Platform"/>
            <consortium name="The Broad Institute Genome Sequencing Center for Infectious Disease"/>
            <person name="Wu L."/>
            <person name="Ma J."/>
        </authorList>
    </citation>
    <scope>NUCLEOTIDE SEQUENCE [LARGE SCALE GENOMIC DNA]</scope>
    <source>
        <strain evidence="13">JCM 18542</strain>
    </source>
</reference>
<dbReference type="SUPFAM" id="SSF50022">
    <property type="entry name" value="ISP domain"/>
    <property type="match status" value="1"/>
</dbReference>
<dbReference type="Pfam" id="PF00355">
    <property type="entry name" value="Rieske"/>
    <property type="match status" value="1"/>
</dbReference>
<dbReference type="PANTHER" id="PTHR21266">
    <property type="entry name" value="IRON-SULFUR DOMAIN CONTAINING PROTEIN"/>
    <property type="match status" value="1"/>
</dbReference>
<dbReference type="InterPro" id="IPR017941">
    <property type="entry name" value="Rieske_2Fe-2S"/>
</dbReference>
<dbReference type="Proteomes" id="UP001500839">
    <property type="component" value="Unassembled WGS sequence"/>
</dbReference>
<keyword evidence="2" id="KW-0001">2Fe-2S</keyword>
<name>A0ABP9BZH5_9ACTN</name>
<dbReference type="PROSITE" id="PS51296">
    <property type="entry name" value="RIESKE"/>
    <property type="match status" value="1"/>
</dbReference>
<sequence length="369" mass="42306">MIDKGAPPERFARGWHCLGLAKDFRDGAPHAVEAFGGKLVVWQDTQGELNVLDSYCRHMGGDLSQGTIKGDEIACPFHDWRWGGDGKCKDIPYAKRVPMRARTQAWPTMEQDDLLFVWNDPEGGKPEDYIPLIRTGDDEWTEWQWKTITIDTNCREIVDNVVDFAHFFYIHFSLPTYFKNVFEGVTATQYMNGEGREDMLPPGVDRAKVSQGNSSVASYYGPSFMIDELCYHYTGYDVETKLINCHYPVTPEKFVLQYGATVRKTPDIPEGQAEAITASNVGFITRGFEQDVAIWRSKARINNPLLCEEDGPIYQLRRWYEQFYVDRSDIGEDMTDRFEFEMDPTKANEAWRTQIAENLARREAESAAH</sequence>
<gene>
    <name evidence="12" type="ORF">GCM10023353_01060</name>
</gene>
<keyword evidence="4" id="KW-0442">Lipid degradation</keyword>
<dbReference type="CDD" id="cd03531">
    <property type="entry name" value="Rieske_RO_Alpha_KSH"/>
    <property type="match status" value="1"/>
</dbReference>
<evidence type="ECO:0000256" key="6">
    <source>
        <dbReference type="ARBA" id="ARBA00023004"/>
    </source>
</evidence>
<proteinExistence type="predicted"/>
<comment type="subunit">
    <text evidence="10">Homotrimer. The two-component system 3-ketosteroid-9-alpha-monooxygenase is composed of an oxygenase component KshA and a reductase component KshB.</text>
</comment>
<dbReference type="Gene3D" id="3.90.380.10">
    <property type="entry name" value="Naphthalene 1,2-dioxygenase Alpha Subunit, Chain A, domain 1"/>
    <property type="match status" value="1"/>
</dbReference>
<organism evidence="12 13">
    <name type="scientific">Tomitella cavernea</name>
    <dbReference type="NCBI Taxonomy" id="1387982"/>
    <lineage>
        <taxon>Bacteria</taxon>
        <taxon>Bacillati</taxon>
        <taxon>Actinomycetota</taxon>
        <taxon>Actinomycetes</taxon>
        <taxon>Mycobacteriales</taxon>
        <taxon>Tomitella</taxon>
    </lineage>
</organism>
<keyword evidence="5" id="KW-0560">Oxidoreductase</keyword>
<evidence type="ECO:0000313" key="12">
    <source>
        <dbReference type="EMBL" id="GAA4802790.1"/>
    </source>
</evidence>
<dbReference type="Gene3D" id="2.102.10.10">
    <property type="entry name" value="Rieske [2Fe-2S] iron-sulphur domain"/>
    <property type="match status" value="1"/>
</dbReference>
<keyword evidence="6" id="KW-0408">Iron</keyword>
<comment type="caution">
    <text evidence="12">The sequence shown here is derived from an EMBL/GenBank/DDBJ whole genome shotgun (WGS) entry which is preliminary data.</text>
</comment>
<evidence type="ECO:0000256" key="7">
    <source>
        <dbReference type="ARBA" id="ARBA00023014"/>
    </source>
</evidence>
<dbReference type="EMBL" id="BAABKQ010000001">
    <property type="protein sequence ID" value="GAA4802790.1"/>
    <property type="molecule type" value="Genomic_DNA"/>
</dbReference>
<protein>
    <recommendedName>
        <fullName evidence="9">Rieske-type oxygenase</fullName>
    </recommendedName>
</protein>
<dbReference type="Pfam" id="PF19298">
    <property type="entry name" value="KshA_C"/>
    <property type="match status" value="1"/>
</dbReference>
<dbReference type="PANTHER" id="PTHR21266:SF60">
    <property type="entry name" value="3-KETOSTEROID-9-ALPHA-MONOOXYGENASE, OXYGENASE COMPONENT"/>
    <property type="match status" value="1"/>
</dbReference>